<evidence type="ECO:0000313" key="2">
    <source>
        <dbReference type="Proteomes" id="UP001227268"/>
    </source>
</evidence>
<evidence type="ECO:0000313" key="1">
    <source>
        <dbReference type="EMBL" id="KAJ9091493.1"/>
    </source>
</evidence>
<dbReference type="Proteomes" id="UP001227268">
    <property type="component" value="Unassembled WGS sequence"/>
</dbReference>
<organism evidence="1 2">
    <name type="scientific">Naganishia friedmannii</name>
    <dbReference type="NCBI Taxonomy" id="89922"/>
    <lineage>
        <taxon>Eukaryota</taxon>
        <taxon>Fungi</taxon>
        <taxon>Dikarya</taxon>
        <taxon>Basidiomycota</taxon>
        <taxon>Agaricomycotina</taxon>
        <taxon>Tremellomycetes</taxon>
        <taxon>Filobasidiales</taxon>
        <taxon>Filobasidiaceae</taxon>
        <taxon>Naganishia</taxon>
    </lineage>
</organism>
<reference evidence="1" key="1">
    <citation type="submission" date="2023-04" db="EMBL/GenBank/DDBJ databases">
        <title>Draft Genome sequencing of Naganishia species isolated from polar environments using Oxford Nanopore Technology.</title>
        <authorList>
            <person name="Leo P."/>
            <person name="Venkateswaran K."/>
        </authorList>
    </citation>
    <scope>NUCLEOTIDE SEQUENCE</scope>
    <source>
        <strain evidence="1">MNA-CCFEE 5423</strain>
    </source>
</reference>
<name>A0ACC2UWP5_9TREE</name>
<accession>A0ACC2UWP5</accession>
<sequence length="111" mass="11950">MNDSLSSLESPIRETKRSSIFGKHFTRTKPESTNNSPHIETELKPSSGTYGAGTQYYQNQPAQGYGGPPVQGGYGGPPMQQQATLLNNKSLSQCTPNRHLLESPAGAEKDA</sequence>
<gene>
    <name evidence="1" type="ORF">QFC21_007193</name>
</gene>
<keyword evidence="2" id="KW-1185">Reference proteome</keyword>
<proteinExistence type="predicted"/>
<comment type="caution">
    <text evidence="1">The sequence shown here is derived from an EMBL/GenBank/DDBJ whole genome shotgun (WGS) entry which is preliminary data.</text>
</comment>
<protein>
    <submittedName>
        <fullName evidence="1">Uncharacterized protein</fullName>
    </submittedName>
</protein>
<dbReference type="EMBL" id="JASBWT010000051">
    <property type="protein sequence ID" value="KAJ9091493.1"/>
    <property type="molecule type" value="Genomic_DNA"/>
</dbReference>